<accession>A0ABT2NJZ4</accession>
<evidence type="ECO:0000313" key="5">
    <source>
        <dbReference type="Proteomes" id="UP001525961"/>
    </source>
</evidence>
<dbReference type="Proteomes" id="UP001525961">
    <property type="component" value="Unassembled WGS sequence"/>
</dbReference>
<evidence type="ECO:0000256" key="2">
    <source>
        <dbReference type="SAM" id="Phobius"/>
    </source>
</evidence>
<evidence type="ECO:0000256" key="1">
    <source>
        <dbReference type="SAM" id="MobiDB-lite"/>
    </source>
</evidence>
<reference evidence="3 5" key="1">
    <citation type="journal article" date="2022" name="Front. Microbiol.">
        <title>High genomic differentiation and limited gene flow indicate recent cryptic speciation within the genus Laspinema (cyanobacteria).</title>
        <authorList>
            <person name="Stanojkovic A."/>
            <person name="Skoupy S."/>
            <person name="Skaloud P."/>
            <person name="Dvorak P."/>
        </authorList>
    </citation>
    <scope>NUCLEOTIDE SEQUENCE [LARGE SCALE GENOMIC DNA]</scope>
    <source>
        <strain evidence="3 5">D3b</strain>
    </source>
</reference>
<keyword evidence="2" id="KW-1133">Transmembrane helix</keyword>
<keyword evidence="2" id="KW-0472">Membrane</keyword>
<evidence type="ECO:0000313" key="4">
    <source>
        <dbReference type="EMBL" id="MCT7981651.1"/>
    </source>
</evidence>
<keyword evidence="5" id="KW-1185">Reference proteome</keyword>
<protein>
    <submittedName>
        <fullName evidence="3">Uncharacterized protein</fullName>
    </submittedName>
</protein>
<feature type="region of interest" description="Disordered" evidence="1">
    <location>
        <begin position="59"/>
        <end position="79"/>
    </location>
</feature>
<sequence length="79" mass="8737">MYICMQVMYLWICARLFTSEATRTGLIMGYLAGCVVFLPSLGAIVLLPPPSFHPSLPFPLGRSSTSSLGTDRLERSPWD</sequence>
<comment type="caution">
    <text evidence="3">The sequence shown here is derived from an EMBL/GenBank/DDBJ whole genome shotgun (WGS) entry which is preliminary data.</text>
</comment>
<organism evidence="3 5">
    <name type="scientific">Laspinema olomoucense D3b</name>
    <dbReference type="NCBI Taxonomy" id="2953688"/>
    <lineage>
        <taxon>Bacteria</taxon>
        <taxon>Bacillati</taxon>
        <taxon>Cyanobacteriota</taxon>
        <taxon>Cyanophyceae</taxon>
        <taxon>Oscillatoriophycideae</taxon>
        <taxon>Oscillatoriales</taxon>
        <taxon>Laspinemataceae</taxon>
        <taxon>Laspinema</taxon>
        <taxon>Laspinema olomoucense</taxon>
    </lineage>
</organism>
<evidence type="ECO:0000313" key="3">
    <source>
        <dbReference type="EMBL" id="MCT7981650.1"/>
    </source>
</evidence>
<dbReference type="EMBL" id="JAMXFA010000090">
    <property type="protein sequence ID" value="MCT7981650.1"/>
    <property type="molecule type" value="Genomic_DNA"/>
</dbReference>
<name>A0ABT2NJZ4_9CYAN</name>
<dbReference type="EMBL" id="JAMXFA010000090">
    <property type="protein sequence ID" value="MCT7981651.1"/>
    <property type="molecule type" value="Genomic_DNA"/>
</dbReference>
<feature type="transmembrane region" description="Helical" evidence="2">
    <location>
        <begin position="25"/>
        <end position="47"/>
    </location>
</feature>
<proteinExistence type="predicted"/>
<keyword evidence="2" id="KW-0812">Transmembrane</keyword>
<gene>
    <name evidence="3" type="ORF">NG792_28405</name>
    <name evidence="4" type="ORF">NG792_28410</name>
</gene>